<reference evidence="3" key="1">
    <citation type="journal article" date="2019" name="Int. J. Syst. Evol. Microbiol.">
        <title>The Global Catalogue of Microorganisms (GCM) 10K type strain sequencing project: providing services to taxonomists for standard genome sequencing and annotation.</title>
        <authorList>
            <consortium name="The Broad Institute Genomics Platform"/>
            <consortium name="The Broad Institute Genome Sequencing Center for Infectious Disease"/>
            <person name="Wu L."/>
            <person name="Ma J."/>
        </authorList>
    </citation>
    <scope>NUCLEOTIDE SEQUENCE [LARGE SCALE GENOMIC DNA]</scope>
    <source>
        <strain evidence="3">KCTC 52232</strain>
    </source>
</reference>
<keyword evidence="3" id="KW-1185">Reference proteome</keyword>
<dbReference type="EMBL" id="JBHUON010000022">
    <property type="protein sequence ID" value="MFD2866150.1"/>
    <property type="molecule type" value="Genomic_DNA"/>
</dbReference>
<sequence length="208" mass="23500">MKNLLLTLLLVLPLTNVYAQNDANEDKDISIELMGGRAWGETDFNINIQQKGNAIAVKYRLREEFDWQTIKTDTTYQTLKAVYAATTDKGQKKSLSDKLLIIMHQHRPTYQDSIMVKSEPFEKYSSLLNYVANAKGKSFDGGPNYVMDGDFILCKITYQGKTRQISKSSPLSLDSPLLYSLFNETLQIGAETGSKSALKIAEVFKYLF</sequence>
<name>A0ABW5XRU1_9SPHI</name>
<evidence type="ECO:0000313" key="2">
    <source>
        <dbReference type="EMBL" id="MFD2866150.1"/>
    </source>
</evidence>
<organism evidence="2 3">
    <name type="scientific">Mucilaginibacter antarcticus</name>
    <dbReference type="NCBI Taxonomy" id="1855725"/>
    <lineage>
        <taxon>Bacteria</taxon>
        <taxon>Pseudomonadati</taxon>
        <taxon>Bacteroidota</taxon>
        <taxon>Sphingobacteriia</taxon>
        <taxon>Sphingobacteriales</taxon>
        <taxon>Sphingobacteriaceae</taxon>
        <taxon>Mucilaginibacter</taxon>
    </lineage>
</organism>
<feature type="signal peptide" evidence="1">
    <location>
        <begin position="1"/>
        <end position="19"/>
    </location>
</feature>
<dbReference type="RefSeq" id="WP_377129531.1">
    <property type="nucleotide sequence ID" value="NZ_JBHUON010000022.1"/>
</dbReference>
<comment type="caution">
    <text evidence="2">The sequence shown here is derived from an EMBL/GenBank/DDBJ whole genome shotgun (WGS) entry which is preliminary data.</text>
</comment>
<evidence type="ECO:0000256" key="1">
    <source>
        <dbReference type="SAM" id="SignalP"/>
    </source>
</evidence>
<keyword evidence="1" id="KW-0732">Signal</keyword>
<gene>
    <name evidence="2" type="ORF">ACFSYC_15745</name>
</gene>
<feature type="chain" id="PRO_5045222698" evidence="1">
    <location>
        <begin position="20"/>
        <end position="208"/>
    </location>
</feature>
<dbReference type="Proteomes" id="UP001597601">
    <property type="component" value="Unassembled WGS sequence"/>
</dbReference>
<proteinExistence type="predicted"/>
<protein>
    <submittedName>
        <fullName evidence="2">Uncharacterized protein</fullName>
    </submittedName>
</protein>
<evidence type="ECO:0000313" key="3">
    <source>
        <dbReference type="Proteomes" id="UP001597601"/>
    </source>
</evidence>
<accession>A0ABW5XRU1</accession>